<dbReference type="EMBL" id="CAMPGE010000575">
    <property type="protein sequence ID" value="CAI2359324.1"/>
    <property type="molecule type" value="Genomic_DNA"/>
</dbReference>
<evidence type="ECO:0000313" key="2">
    <source>
        <dbReference type="Proteomes" id="UP001295684"/>
    </source>
</evidence>
<organism evidence="1 2">
    <name type="scientific">Euplotes crassus</name>
    <dbReference type="NCBI Taxonomy" id="5936"/>
    <lineage>
        <taxon>Eukaryota</taxon>
        <taxon>Sar</taxon>
        <taxon>Alveolata</taxon>
        <taxon>Ciliophora</taxon>
        <taxon>Intramacronucleata</taxon>
        <taxon>Spirotrichea</taxon>
        <taxon>Hypotrichia</taxon>
        <taxon>Euplotida</taxon>
        <taxon>Euplotidae</taxon>
        <taxon>Moneuplotes</taxon>
    </lineage>
</organism>
<comment type="caution">
    <text evidence="1">The sequence shown here is derived from an EMBL/GenBank/DDBJ whole genome shotgun (WGS) entry which is preliminary data.</text>
</comment>
<protein>
    <submittedName>
        <fullName evidence="1">Uncharacterized protein</fullName>
    </submittedName>
</protein>
<accession>A0AAD1X3D5</accession>
<proteinExistence type="predicted"/>
<keyword evidence="2" id="KW-1185">Reference proteome</keyword>
<sequence>MQKAKSNSFNHLPLIEIQQLRYFFTFSSTGHRENYNPCPSVLTKLVIQCNCQMN</sequence>
<gene>
    <name evidence="1" type="ORF">ECRASSUSDP1_LOCUS612</name>
</gene>
<dbReference type="AlphaFoldDB" id="A0AAD1X3D5"/>
<reference evidence="1" key="1">
    <citation type="submission" date="2023-07" db="EMBL/GenBank/DDBJ databases">
        <authorList>
            <consortium name="AG Swart"/>
            <person name="Singh M."/>
            <person name="Singh A."/>
            <person name="Seah K."/>
            <person name="Emmerich C."/>
        </authorList>
    </citation>
    <scope>NUCLEOTIDE SEQUENCE</scope>
    <source>
        <strain evidence="1">DP1</strain>
    </source>
</reference>
<dbReference type="Proteomes" id="UP001295684">
    <property type="component" value="Unassembled WGS sequence"/>
</dbReference>
<name>A0AAD1X3D5_EUPCR</name>
<evidence type="ECO:0000313" key="1">
    <source>
        <dbReference type="EMBL" id="CAI2359324.1"/>
    </source>
</evidence>